<comment type="caution">
    <text evidence="2">The sequence shown here is derived from an EMBL/GenBank/DDBJ whole genome shotgun (WGS) entry which is preliminary data.</text>
</comment>
<gene>
    <name evidence="2" type="ORF">PVAP13_8KG055300</name>
</gene>
<sequence length="221" mass="24650">MVLYTRAAVTGKSIFVLPTVTRLPWKNPTMDLRTLKHCVDQGSFIPTTGPKRGIDLTETILIEYDVRIKTGDREEDDQQLIDGASLLDLLITYRESVACRIHGNNSAVDVTNMHAYYAVDATVEVVVSKVQSSFDLCVSYFTGGLHEEIRLLDGMIVGSQALRRHVTAYECLDLKLKVGPVSCEEEHCRSFKVMDDGYASQQIKTKFASIFVKVTWPAASI</sequence>
<name>A0A8T0PH44_PANVG</name>
<organism evidence="2 3">
    <name type="scientific">Panicum virgatum</name>
    <name type="common">Blackwell switchgrass</name>
    <dbReference type="NCBI Taxonomy" id="38727"/>
    <lineage>
        <taxon>Eukaryota</taxon>
        <taxon>Viridiplantae</taxon>
        <taxon>Streptophyta</taxon>
        <taxon>Embryophyta</taxon>
        <taxon>Tracheophyta</taxon>
        <taxon>Spermatophyta</taxon>
        <taxon>Magnoliopsida</taxon>
        <taxon>Liliopsida</taxon>
        <taxon>Poales</taxon>
        <taxon>Poaceae</taxon>
        <taxon>PACMAD clade</taxon>
        <taxon>Panicoideae</taxon>
        <taxon>Panicodae</taxon>
        <taxon>Paniceae</taxon>
        <taxon>Panicinae</taxon>
        <taxon>Panicum</taxon>
        <taxon>Panicum sect. Hiantes</taxon>
    </lineage>
</organism>
<dbReference type="PANTHER" id="PTHR33065">
    <property type="entry name" value="OS07G0486400 PROTEIN"/>
    <property type="match status" value="1"/>
</dbReference>
<evidence type="ECO:0000313" key="3">
    <source>
        <dbReference type="Proteomes" id="UP000823388"/>
    </source>
</evidence>
<dbReference type="AlphaFoldDB" id="A0A8T0PH44"/>
<evidence type="ECO:0000259" key="1">
    <source>
        <dbReference type="Pfam" id="PF20241"/>
    </source>
</evidence>
<dbReference type="PANTHER" id="PTHR33065:SF141">
    <property type="entry name" value="DUF6598 DOMAIN-CONTAINING PROTEIN"/>
    <property type="match status" value="1"/>
</dbReference>
<protein>
    <recommendedName>
        <fullName evidence="1">DUF6598 domain-containing protein</fullName>
    </recommendedName>
</protein>
<accession>A0A8T0PH44</accession>
<reference evidence="2" key="1">
    <citation type="submission" date="2020-05" db="EMBL/GenBank/DDBJ databases">
        <title>WGS assembly of Panicum virgatum.</title>
        <authorList>
            <person name="Lovell J.T."/>
            <person name="Jenkins J."/>
            <person name="Shu S."/>
            <person name="Juenger T.E."/>
            <person name="Schmutz J."/>
        </authorList>
    </citation>
    <scope>NUCLEOTIDE SEQUENCE</scope>
    <source>
        <strain evidence="2">AP13</strain>
    </source>
</reference>
<evidence type="ECO:0000313" key="2">
    <source>
        <dbReference type="EMBL" id="KAG2560415.1"/>
    </source>
</evidence>
<keyword evidence="3" id="KW-1185">Reference proteome</keyword>
<dbReference type="EMBL" id="CM029051">
    <property type="protein sequence ID" value="KAG2560415.1"/>
    <property type="molecule type" value="Genomic_DNA"/>
</dbReference>
<dbReference type="Pfam" id="PF20241">
    <property type="entry name" value="DUF6598"/>
    <property type="match status" value="1"/>
</dbReference>
<feature type="domain" description="DUF6598" evidence="1">
    <location>
        <begin position="40"/>
        <end position="214"/>
    </location>
</feature>
<dbReference type="Proteomes" id="UP000823388">
    <property type="component" value="Chromosome 8K"/>
</dbReference>
<dbReference type="InterPro" id="IPR046533">
    <property type="entry name" value="DUF6598"/>
</dbReference>
<proteinExistence type="predicted"/>